<evidence type="ECO:0000313" key="2">
    <source>
        <dbReference type="Proteomes" id="UP000225379"/>
    </source>
</evidence>
<dbReference type="EMBL" id="PDKW01000039">
    <property type="protein sequence ID" value="PGH57821.1"/>
    <property type="molecule type" value="Genomic_DNA"/>
</dbReference>
<keyword evidence="2" id="KW-1185">Reference proteome</keyword>
<comment type="caution">
    <text evidence="1">The sequence shown here is derived from an EMBL/GenBank/DDBJ whole genome shotgun (WGS) entry which is preliminary data.</text>
</comment>
<dbReference type="AlphaFoldDB" id="A0A2B8BIQ4"/>
<accession>A0A2B8BIQ4</accession>
<evidence type="ECO:0000313" key="1">
    <source>
        <dbReference type="EMBL" id="PGH57821.1"/>
    </source>
</evidence>
<proteinExistence type="predicted"/>
<sequence>MMKDPKQIARVCLQAARVDLEAHAACGLITADDEFGLRYKIAVQACDVNGDDCQFPSCGCPWPDCSRQARKQ</sequence>
<organism evidence="1 2">
    <name type="scientific">Azospirillum palustre</name>
    <dbReference type="NCBI Taxonomy" id="2044885"/>
    <lineage>
        <taxon>Bacteria</taxon>
        <taxon>Pseudomonadati</taxon>
        <taxon>Pseudomonadota</taxon>
        <taxon>Alphaproteobacteria</taxon>
        <taxon>Rhodospirillales</taxon>
        <taxon>Azospirillaceae</taxon>
        <taxon>Azospirillum</taxon>
    </lineage>
</organism>
<gene>
    <name evidence="1" type="ORF">CRT60_07525</name>
</gene>
<protein>
    <submittedName>
        <fullName evidence="1">Uncharacterized protein</fullName>
    </submittedName>
</protein>
<name>A0A2B8BIQ4_9PROT</name>
<dbReference type="OrthoDB" id="7376387at2"/>
<dbReference type="Proteomes" id="UP000225379">
    <property type="component" value="Unassembled WGS sequence"/>
</dbReference>
<dbReference type="RefSeq" id="WP_098735811.1">
    <property type="nucleotide sequence ID" value="NZ_PDKW01000039.1"/>
</dbReference>
<reference evidence="2" key="1">
    <citation type="submission" date="2017-10" db="EMBL/GenBank/DDBJ databases">
        <authorList>
            <person name="Kravchenko I.K."/>
            <person name="Grouzdev D.S."/>
        </authorList>
    </citation>
    <scope>NUCLEOTIDE SEQUENCE [LARGE SCALE GENOMIC DNA]</scope>
    <source>
        <strain evidence="2">B2</strain>
    </source>
</reference>